<evidence type="ECO:0000256" key="2">
    <source>
        <dbReference type="ARBA" id="ARBA00022475"/>
    </source>
</evidence>
<proteinExistence type="predicted"/>
<feature type="domain" description="TRAP C4-dicarboxylate transport system permease DctM subunit" evidence="8">
    <location>
        <begin position="5"/>
        <end position="417"/>
    </location>
</feature>
<feature type="transmembrane region" description="Helical" evidence="7">
    <location>
        <begin position="314"/>
        <end position="345"/>
    </location>
</feature>
<dbReference type="InterPro" id="IPR010656">
    <property type="entry name" value="DctM"/>
</dbReference>
<feature type="transmembrane region" description="Helical" evidence="7">
    <location>
        <begin position="241"/>
        <end position="257"/>
    </location>
</feature>
<dbReference type="HOGENOM" id="CLU_019824_4_1_7"/>
<evidence type="ECO:0000313" key="10">
    <source>
        <dbReference type="Proteomes" id="UP000001784"/>
    </source>
</evidence>
<dbReference type="OrthoDB" id="9790209at2"/>
<evidence type="ECO:0000256" key="5">
    <source>
        <dbReference type="ARBA" id="ARBA00022989"/>
    </source>
</evidence>
<feature type="transmembrane region" description="Helical" evidence="7">
    <location>
        <begin position="214"/>
        <end position="235"/>
    </location>
</feature>
<dbReference type="Proteomes" id="UP000001784">
    <property type="component" value="Chromosome"/>
</dbReference>
<reference evidence="9 10" key="1">
    <citation type="submission" date="2006-10" db="EMBL/GenBank/DDBJ databases">
        <title>Complete sequence of Syntrophobacter fumaroxidans MPOB.</title>
        <authorList>
            <consortium name="US DOE Joint Genome Institute"/>
            <person name="Copeland A."/>
            <person name="Lucas S."/>
            <person name="Lapidus A."/>
            <person name="Barry K."/>
            <person name="Detter J.C."/>
            <person name="Glavina del Rio T."/>
            <person name="Hammon N."/>
            <person name="Israni S."/>
            <person name="Pitluck S."/>
            <person name="Goltsman E.G."/>
            <person name="Martinez M."/>
            <person name="Schmutz J."/>
            <person name="Larimer F."/>
            <person name="Land M."/>
            <person name="Hauser L."/>
            <person name="Kyrpides N."/>
            <person name="Kim E."/>
            <person name="Boone D.R."/>
            <person name="Brockman F."/>
            <person name="Culley D."/>
            <person name="Ferry J."/>
            <person name="Gunsalus R."/>
            <person name="McInerney M.J."/>
            <person name="Morrison M."/>
            <person name="Plugge C."/>
            <person name="Rohlin L."/>
            <person name="Scholten J."/>
            <person name="Sieber J."/>
            <person name="Stams A.J.M."/>
            <person name="Worm P."/>
            <person name="Henstra A.M."/>
            <person name="Richardson P."/>
        </authorList>
    </citation>
    <scope>NUCLEOTIDE SEQUENCE [LARGE SCALE GENOMIC DNA]</scope>
    <source>
        <strain evidence="10">DSM 10017 / MPOB</strain>
    </source>
</reference>
<feature type="transmembrane region" description="Helical" evidence="7">
    <location>
        <begin position="39"/>
        <end position="61"/>
    </location>
</feature>
<keyword evidence="5 7" id="KW-1133">Transmembrane helix</keyword>
<keyword evidence="6 7" id="KW-0472">Membrane</keyword>
<feature type="transmembrane region" description="Helical" evidence="7">
    <location>
        <begin position="6"/>
        <end position="32"/>
    </location>
</feature>
<protein>
    <submittedName>
        <fullName evidence="9">TRAP dicarboxylate transporter, DctM subunit</fullName>
    </submittedName>
</protein>
<dbReference type="GO" id="GO:0022857">
    <property type="term" value="F:transmembrane transporter activity"/>
    <property type="evidence" value="ECO:0007669"/>
    <property type="project" value="TreeGrafter"/>
</dbReference>
<accession>A0LPA4</accession>
<feature type="transmembrane region" description="Helical" evidence="7">
    <location>
        <begin position="269"/>
        <end position="294"/>
    </location>
</feature>
<dbReference type="KEGG" id="sfu:Sfum_3586"/>
<evidence type="ECO:0000256" key="6">
    <source>
        <dbReference type="ARBA" id="ARBA00023136"/>
    </source>
</evidence>
<feature type="transmembrane region" description="Helical" evidence="7">
    <location>
        <begin position="400"/>
        <end position="421"/>
    </location>
</feature>
<organism evidence="9 10">
    <name type="scientific">Syntrophobacter fumaroxidans (strain DSM 10017 / MPOB)</name>
    <dbReference type="NCBI Taxonomy" id="335543"/>
    <lineage>
        <taxon>Bacteria</taxon>
        <taxon>Pseudomonadati</taxon>
        <taxon>Thermodesulfobacteriota</taxon>
        <taxon>Syntrophobacteria</taxon>
        <taxon>Syntrophobacterales</taxon>
        <taxon>Syntrophobacteraceae</taxon>
        <taxon>Syntrophobacter</taxon>
    </lineage>
</organism>
<gene>
    <name evidence="9" type="ordered locus">Sfum_3586</name>
</gene>
<keyword evidence="3" id="KW-0997">Cell inner membrane</keyword>
<name>A0LPA4_SYNFM</name>
<dbReference type="STRING" id="335543.Sfum_3586"/>
<dbReference type="GO" id="GO:0005886">
    <property type="term" value="C:plasma membrane"/>
    <property type="evidence" value="ECO:0007669"/>
    <property type="project" value="UniProtKB-SubCell"/>
</dbReference>
<dbReference type="NCBIfam" id="TIGR00786">
    <property type="entry name" value="dctM"/>
    <property type="match status" value="1"/>
</dbReference>
<dbReference type="AlphaFoldDB" id="A0LPA4"/>
<dbReference type="InParanoid" id="A0LPA4"/>
<evidence type="ECO:0000313" key="9">
    <source>
        <dbReference type="EMBL" id="ABK19256.1"/>
    </source>
</evidence>
<dbReference type="eggNOG" id="COG1593">
    <property type="taxonomic scope" value="Bacteria"/>
</dbReference>
<evidence type="ECO:0000256" key="7">
    <source>
        <dbReference type="SAM" id="Phobius"/>
    </source>
</evidence>
<dbReference type="RefSeq" id="WP_011700381.1">
    <property type="nucleotide sequence ID" value="NC_008554.1"/>
</dbReference>
<dbReference type="EMBL" id="CP000478">
    <property type="protein sequence ID" value="ABK19256.1"/>
    <property type="molecule type" value="Genomic_DNA"/>
</dbReference>
<dbReference type="PIRSF" id="PIRSF006066">
    <property type="entry name" value="HI0050"/>
    <property type="match status" value="1"/>
</dbReference>
<feature type="transmembrane region" description="Helical" evidence="7">
    <location>
        <begin position="357"/>
        <end position="380"/>
    </location>
</feature>
<evidence type="ECO:0000256" key="1">
    <source>
        <dbReference type="ARBA" id="ARBA00004429"/>
    </source>
</evidence>
<feature type="transmembrane region" description="Helical" evidence="7">
    <location>
        <begin position="133"/>
        <end position="160"/>
    </location>
</feature>
<comment type="subcellular location">
    <subcellularLocation>
        <location evidence="1">Cell inner membrane</location>
        <topology evidence="1">Multi-pass membrane protein</topology>
    </subcellularLocation>
</comment>
<keyword evidence="10" id="KW-1185">Reference proteome</keyword>
<dbReference type="PANTHER" id="PTHR33362:SF2">
    <property type="entry name" value="TRAP TRANSPORTER LARGE PERMEASE PROTEIN"/>
    <property type="match status" value="1"/>
</dbReference>
<evidence type="ECO:0000256" key="4">
    <source>
        <dbReference type="ARBA" id="ARBA00022692"/>
    </source>
</evidence>
<feature type="transmembrane region" description="Helical" evidence="7">
    <location>
        <begin position="166"/>
        <end position="193"/>
    </location>
</feature>
<evidence type="ECO:0000256" key="3">
    <source>
        <dbReference type="ARBA" id="ARBA00022519"/>
    </source>
</evidence>
<sequence>MIALIIAFFVTLMLGVPVAFCLGLAALAFLLFCGQESLLIVPTLMFSGVDSFPLMAIPFFIMAGDLAERSGILPSLVGLAKALVGHWRAGLAHVSIVTEMFLSGVTGTAVGDAAAIGSIFIPSMKREGYDARFAATLAAVASIMGPLIPPSVGMLIYSFVQGGTVSVAALFVAGAVPGVLVGAGLMIICTILARRRNYPVSSERFSIRKVFECFRGALLGITAMAIILGGILTGIFTPTEAGAAATAYVLIVGAFFTRKLKFSSIIASLHMTAVVSSTVLILMATAKVCAWILTSSQVPQKIGGMLMAFSTSPIFFITLVVLLLTVFGFFIEGIAIMIMFVPVLAPAADYYGIEAHHFALVFVMAIQIAVITPPVCLSLFVTSKIAGIKLEDTFREVMPYWVFLVALTLMVAYWPGMTMWLPRMLGLLH</sequence>
<dbReference type="Pfam" id="PF06808">
    <property type="entry name" value="DctM"/>
    <property type="match status" value="1"/>
</dbReference>
<evidence type="ECO:0000259" key="8">
    <source>
        <dbReference type="Pfam" id="PF06808"/>
    </source>
</evidence>
<feature type="transmembrane region" description="Helical" evidence="7">
    <location>
        <begin position="100"/>
        <end position="121"/>
    </location>
</feature>
<keyword evidence="2" id="KW-1003">Cell membrane</keyword>
<dbReference type="PANTHER" id="PTHR33362">
    <property type="entry name" value="SIALIC ACID TRAP TRANSPORTER PERMEASE PROTEIN SIAT-RELATED"/>
    <property type="match status" value="1"/>
</dbReference>
<keyword evidence="4 7" id="KW-0812">Transmembrane</keyword>
<dbReference type="InterPro" id="IPR004681">
    <property type="entry name" value="TRAP_DctM"/>
</dbReference>